<keyword evidence="5" id="KW-1185">Reference proteome</keyword>
<evidence type="ECO:0000256" key="1">
    <source>
        <dbReference type="ARBA" id="ARBA00022443"/>
    </source>
</evidence>
<protein>
    <submittedName>
        <fullName evidence="4">RHG09 protein</fullName>
    </submittedName>
</protein>
<evidence type="ECO:0000313" key="5">
    <source>
        <dbReference type="Proteomes" id="UP000521578"/>
    </source>
</evidence>
<dbReference type="SUPFAM" id="SSF50044">
    <property type="entry name" value="SH3-domain"/>
    <property type="match status" value="1"/>
</dbReference>
<dbReference type="InterPro" id="IPR001452">
    <property type="entry name" value="SH3_domain"/>
</dbReference>
<feature type="non-terminal residue" evidence="4">
    <location>
        <position position="102"/>
    </location>
</feature>
<evidence type="ECO:0000313" key="4">
    <source>
        <dbReference type="EMBL" id="NXE99835.1"/>
    </source>
</evidence>
<evidence type="ECO:0000259" key="3">
    <source>
        <dbReference type="PROSITE" id="PS50002"/>
    </source>
</evidence>
<dbReference type="Proteomes" id="UP000521578">
    <property type="component" value="Unassembled WGS sequence"/>
</dbReference>
<dbReference type="EMBL" id="VWPS01001035">
    <property type="protein sequence ID" value="NXE99835.1"/>
    <property type="molecule type" value="Genomic_DNA"/>
</dbReference>
<reference evidence="4" key="1">
    <citation type="submission" date="2022-12" db="EMBL/GenBank/DDBJ databases">
        <title>Bird 10,000 Genomes (B10K) Project - Family phase.</title>
        <authorList>
            <person name="Zhang G."/>
        </authorList>
    </citation>
    <scope>NUCLEOTIDE SEQUENCE</scope>
    <source>
        <strain evidence="4">B10K-CU-030-46</strain>
        <tissue evidence="4">Muscle</tissue>
    </source>
</reference>
<evidence type="ECO:0000256" key="2">
    <source>
        <dbReference type="PROSITE-ProRule" id="PRU00192"/>
    </source>
</evidence>
<feature type="non-terminal residue" evidence="4">
    <location>
        <position position="1"/>
    </location>
</feature>
<name>A0AA97MZC9_9PASS</name>
<proteinExistence type="predicted"/>
<dbReference type="Gene3D" id="2.30.30.40">
    <property type="entry name" value="SH3 Domains"/>
    <property type="match status" value="1"/>
</dbReference>
<dbReference type="PROSITE" id="PS50002">
    <property type="entry name" value="SH3"/>
    <property type="match status" value="1"/>
</dbReference>
<keyword evidence="1 2" id="KW-0728">SH3 domain</keyword>
<feature type="domain" description="SH3" evidence="3">
    <location>
        <begin position="24"/>
        <end position="90"/>
    </location>
</feature>
<accession>A0AA97MZC9</accession>
<dbReference type="AlphaFoldDB" id="A0AA97MZC9"/>
<comment type="caution">
    <text evidence="4">The sequence shown here is derived from an EMBL/GenBank/DDBJ whole genome shotgun (WGS) entry which is preliminary data.</text>
</comment>
<dbReference type="InterPro" id="IPR036028">
    <property type="entry name" value="SH3-like_dom_sf"/>
</dbReference>
<organism evidence="4">
    <name type="scientific">Menura novaehollandiae</name>
    <name type="common">superb lyrebird</name>
    <dbReference type="NCBI Taxonomy" id="47692"/>
    <lineage>
        <taxon>Eukaryota</taxon>
        <taxon>Metazoa</taxon>
        <taxon>Chordata</taxon>
        <taxon>Craniata</taxon>
        <taxon>Vertebrata</taxon>
        <taxon>Euteleostomi</taxon>
        <taxon>Archelosauria</taxon>
        <taxon>Archosauria</taxon>
        <taxon>Dinosauria</taxon>
        <taxon>Saurischia</taxon>
        <taxon>Theropoda</taxon>
        <taxon>Coelurosauria</taxon>
        <taxon>Aves</taxon>
        <taxon>Neognathae</taxon>
        <taxon>Neoaves</taxon>
        <taxon>Telluraves</taxon>
        <taxon>Australaves</taxon>
        <taxon>Passeriformes</taxon>
        <taxon>Menuridae</taxon>
        <taxon>Menura</taxon>
    </lineage>
</organism>
<gene>
    <name evidence="4" type="primary">Arhgap9</name>
    <name evidence="4" type="ORF">MENNOV_R15852</name>
</gene>
<sequence>TRAGPWCPPRPVTMLPGRRWRRAGPDASLRALYSYRYRAEDGRQVAMAAGERLLLLRRATPDWWQVRRPGDPPWARPFFVPAAYVAEEDPGNSGTQSPETPT</sequence>